<comment type="caution">
    <text evidence="1">The sequence shown here is derived from an EMBL/GenBank/DDBJ whole genome shotgun (WGS) entry which is preliminary data.</text>
</comment>
<gene>
    <name evidence="1" type="ORF">Pan54_13970</name>
</gene>
<dbReference type="Proteomes" id="UP000316095">
    <property type="component" value="Unassembled WGS sequence"/>
</dbReference>
<organism evidence="1 2">
    <name type="scientific">Rubinisphaera italica</name>
    <dbReference type="NCBI Taxonomy" id="2527969"/>
    <lineage>
        <taxon>Bacteria</taxon>
        <taxon>Pseudomonadati</taxon>
        <taxon>Planctomycetota</taxon>
        <taxon>Planctomycetia</taxon>
        <taxon>Planctomycetales</taxon>
        <taxon>Planctomycetaceae</taxon>
        <taxon>Rubinisphaera</taxon>
    </lineage>
</organism>
<dbReference type="AlphaFoldDB" id="A0A5C5XEE2"/>
<evidence type="ECO:0008006" key="3">
    <source>
        <dbReference type="Google" id="ProtNLM"/>
    </source>
</evidence>
<proteinExistence type="predicted"/>
<reference evidence="1 2" key="1">
    <citation type="submission" date="2019-02" db="EMBL/GenBank/DDBJ databases">
        <title>Deep-cultivation of Planctomycetes and their phenomic and genomic characterization uncovers novel biology.</title>
        <authorList>
            <person name="Wiegand S."/>
            <person name="Jogler M."/>
            <person name="Boedeker C."/>
            <person name="Pinto D."/>
            <person name="Vollmers J."/>
            <person name="Rivas-Marin E."/>
            <person name="Kohn T."/>
            <person name="Peeters S.H."/>
            <person name="Heuer A."/>
            <person name="Rast P."/>
            <person name="Oberbeckmann S."/>
            <person name="Bunk B."/>
            <person name="Jeske O."/>
            <person name="Meyerdierks A."/>
            <person name="Storesund J.E."/>
            <person name="Kallscheuer N."/>
            <person name="Luecker S."/>
            <person name="Lage O.M."/>
            <person name="Pohl T."/>
            <person name="Merkel B.J."/>
            <person name="Hornburger P."/>
            <person name="Mueller R.-W."/>
            <person name="Bruemmer F."/>
            <person name="Labrenz M."/>
            <person name="Spormann A.M."/>
            <person name="Op Den Camp H."/>
            <person name="Overmann J."/>
            <person name="Amann R."/>
            <person name="Jetten M.S.M."/>
            <person name="Mascher T."/>
            <person name="Medema M.H."/>
            <person name="Devos D.P."/>
            <person name="Kaster A.-K."/>
            <person name="Ovreas L."/>
            <person name="Rohde M."/>
            <person name="Galperin M.Y."/>
            <person name="Jogler C."/>
        </authorList>
    </citation>
    <scope>NUCLEOTIDE SEQUENCE [LARGE SCALE GENOMIC DNA]</scope>
    <source>
        <strain evidence="1 2">Pan54</strain>
    </source>
</reference>
<dbReference type="EMBL" id="SJPG01000001">
    <property type="protein sequence ID" value="TWT60683.1"/>
    <property type="molecule type" value="Genomic_DNA"/>
</dbReference>
<evidence type="ECO:0000313" key="2">
    <source>
        <dbReference type="Proteomes" id="UP000316095"/>
    </source>
</evidence>
<protein>
    <recommendedName>
        <fullName evidence="3">Integrase catalytic domain-containing protein</fullName>
    </recommendedName>
</protein>
<sequence length="224" mass="26045">MVVGLDFKADQADLDGCYGTSKTILKVTTVETNIACFLDNQSLYNECIRLFHITEYNHTMTAKIFHPLLAMIASSTNNELAKYVEYLKVENKILRARIPGQIHTKQEERERLLKYGKVIGRAIEELISIVSPAKFLRWVRDESEPKPKSPNLNSRSERFIQTIKYECLNKFIVCGKQHLDHLVGEFVDYYYRHRSSMVRDHLPPVREEPDDVDKLTMDECGYKL</sequence>
<accession>A0A5C5XEE2</accession>
<name>A0A5C5XEE2_9PLAN</name>
<evidence type="ECO:0000313" key="1">
    <source>
        <dbReference type="EMBL" id="TWT60683.1"/>
    </source>
</evidence>
<keyword evidence="2" id="KW-1185">Reference proteome</keyword>